<dbReference type="AlphaFoldDB" id="A0A1B6NSH3"/>
<evidence type="ECO:0000313" key="1">
    <source>
        <dbReference type="EMBL" id="KTF05667.1"/>
    </source>
</evidence>
<sequence>MIEARTGWRGFGVVPWFADAHRLPAEDAVDLRASDGS</sequence>
<dbReference type="EMBL" id="AYSL01001640">
    <property type="protein sequence ID" value="KTF05667.1"/>
    <property type="molecule type" value="Genomic_DNA"/>
</dbReference>
<reference evidence="1" key="1">
    <citation type="submission" date="2013-11" db="EMBL/GenBank/DDBJ databases">
        <title>Microbial diversity, functional groups and degradation webs in Northern and Southern Mediterranean and Red Sea marine crude oil polluted sites.</title>
        <authorList>
            <person name="Daffonchio D."/>
            <person name="Mapelli F."/>
            <person name="Ferrer M."/>
            <person name="Richter M."/>
            <person name="Cherif A."/>
            <person name="Malkawi H.I."/>
            <person name="Yakimov M.M."/>
            <person name="Abdel-Fattah Y.R."/>
            <person name="Blaghen M."/>
            <person name="Golyshin P.N."/>
            <person name="Kalogerakis N."/>
            <person name="Boon N."/>
            <person name="Magagnini M."/>
            <person name="Fava F."/>
        </authorList>
    </citation>
    <scope>NUCLEOTIDE SEQUENCE</scope>
</reference>
<feature type="non-terminal residue" evidence="1">
    <location>
        <position position="37"/>
    </location>
</feature>
<accession>A0A1B6NSH3</accession>
<gene>
    <name evidence="1" type="ORF">MGSAQ_002837</name>
</gene>
<name>A0A1B6NSH3_9ZZZZ</name>
<organism evidence="1">
    <name type="scientific">marine sediment metagenome</name>
    <dbReference type="NCBI Taxonomy" id="412755"/>
    <lineage>
        <taxon>unclassified sequences</taxon>
        <taxon>metagenomes</taxon>
        <taxon>ecological metagenomes</taxon>
    </lineage>
</organism>
<proteinExistence type="predicted"/>
<comment type="caution">
    <text evidence="1">The sequence shown here is derived from an EMBL/GenBank/DDBJ whole genome shotgun (WGS) entry which is preliminary data.</text>
</comment>
<protein>
    <submittedName>
        <fullName evidence="1">Uncharacterized protein</fullName>
    </submittedName>
</protein>